<feature type="signal peptide" evidence="1">
    <location>
        <begin position="1"/>
        <end position="22"/>
    </location>
</feature>
<reference evidence="4" key="2">
    <citation type="journal article" date="2018" name="Nat. Commun.">
        <title>Extreme sensitivity to ultraviolet light in the fungal pathogen causing white-nose syndrome of bats.</title>
        <authorList>
            <person name="Palmer J.M."/>
            <person name="Drees K.P."/>
            <person name="Foster J.T."/>
            <person name="Lindner D.L."/>
        </authorList>
    </citation>
    <scope>NUCLEOTIDE SEQUENCE [LARGE SCALE GENOMIC DNA]</scope>
    <source>
        <strain evidence="4">UAMH 10579</strain>
    </source>
</reference>
<dbReference type="Gene3D" id="3.30.430.10">
    <property type="entry name" value="Killer Toxin P4, subunit A"/>
    <property type="match status" value="1"/>
</dbReference>
<dbReference type="InterPro" id="IPR011329">
    <property type="entry name" value="Killer_tox_Kp4/SMK"/>
</dbReference>
<evidence type="ECO:0000259" key="2">
    <source>
        <dbReference type="Pfam" id="PF09044"/>
    </source>
</evidence>
<dbReference type="SUPFAM" id="SSF55221">
    <property type="entry name" value="Yeast killer toxins"/>
    <property type="match status" value="1"/>
</dbReference>
<gene>
    <name evidence="3" type="ORF">VE01_07750</name>
</gene>
<keyword evidence="1" id="KW-0732">Signal</keyword>
<protein>
    <recommendedName>
        <fullName evidence="2">Killer toxin Kp4 domain-containing protein</fullName>
    </recommendedName>
</protein>
<evidence type="ECO:0000313" key="4">
    <source>
        <dbReference type="Proteomes" id="UP000091956"/>
    </source>
</evidence>
<dbReference type="InterPro" id="IPR015131">
    <property type="entry name" value="Killer_tox_Kp4"/>
</dbReference>
<evidence type="ECO:0000256" key="1">
    <source>
        <dbReference type="SAM" id="SignalP"/>
    </source>
</evidence>
<dbReference type="GeneID" id="28841136"/>
<organism evidence="3 4">
    <name type="scientific">Pseudogymnoascus verrucosus</name>
    <dbReference type="NCBI Taxonomy" id="342668"/>
    <lineage>
        <taxon>Eukaryota</taxon>
        <taxon>Fungi</taxon>
        <taxon>Dikarya</taxon>
        <taxon>Ascomycota</taxon>
        <taxon>Pezizomycotina</taxon>
        <taxon>Leotiomycetes</taxon>
        <taxon>Thelebolales</taxon>
        <taxon>Thelebolaceae</taxon>
        <taxon>Pseudogymnoascus</taxon>
    </lineage>
</organism>
<reference evidence="3 4" key="1">
    <citation type="submission" date="2016-03" db="EMBL/GenBank/DDBJ databases">
        <title>Comparative genomics of Pseudogymnoascus destructans, the fungus causing white-nose syndrome of bats.</title>
        <authorList>
            <person name="Palmer J.M."/>
            <person name="Drees K.P."/>
            <person name="Foster J.T."/>
            <person name="Lindner D.L."/>
        </authorList>
    </citation>
    <scope>NUCLEOTIDE SEQUENCE [LARGE SCALE GENOMIC DNA]</scope>
    <source>
        <strain evidence="3 4">UAMH 10579</strain>
    </source>
</reference>
<feature type="domain" description="Killer toxin Kp4" evidence="2">
    <location>
        <begin position="16"/>
        <end position="138"/>
    </location>
</feature>
<dbReference type="Pfam" id="PF09044">
    <property type="entry name" value="Kp4"/>
    <property type="match status" value="1"/>
</dbReference>
<accession>A0A1B8GEZ9</accession>
<dbReference type="EMBL" id="KV460244">
    <property type="protein sequence ID" value="OBT94401.2"/>
    <property type="molecule type" value="Genomic_DNA"/>
</dbReference>
<keyword evidence="4" id="KW-1185">Reference proteome</keyword>
<evidence type="ECO:0000313" key="3">
    <source>
        <dbReference type="EMBL" id="OBT94401.2"/>
    </source>
</evidence>
<dbReference type="RefSeq" id="XP_018128134.2">
    <property type="nucleotide sequence ID" value="XM_018277183.2"/>
</dbReference>
<proteinExistence type="predicted"/>
<name>A0A1B8GEZ9_9PEZI</name>
<dbReference type="Proteomes" id="UP000091956">
    <property type="component" value="Unassembled WGS sequence"/>
</dbReference>
<dbReference type="GO" id="GO:0005576">
    <property type="term" value="C:extracellular region"/>
    <property type="evidence" value="ECO:0007669"/>
    <property type="project" value="InterPro"/>
</dbReference>
<sequence length="148" mass="15596">MTMKFNIGLLLALGGAIAGVGAEGINCKGNARCAQLSLYTQVKNYVAIIDGVDPNRWYNNGEHIACIKADVPTGLYFSDHISSCVFLQNSGGAPGHSLPPLIKLLREHGCKGCGSVPLFAPQGNNNVADGELTVNYVSDTYGCDYGLC</sequence>
<feature type="chain" id="PRO_5015164810" description="Killer toxin Kp4 domain-containing protein" evidence="1">
    <location>
        <begin position="23"/>
        <end position="148"/>
    </location>
</feature>
<dbReference type="AlphaFoldDB" id="A0A1B8GEZ9"/>